<dbReference type="VEuPathDB" id="FungiDB:LEMA_uP077140.1"/>
<name>E5A930_LEPMJ</name>
<dbReference type="HOGENOM" id="CLU_2542996_0_0_1"/>
<reference evidence="3" key="1">
    <citation type="journal article" date="2011" name="Nat. Commun.">
        <title>Effector diversification within compartments of the Leptosphaeria maculans genome affected by Repeat-Induced Point mutations.</title>
        <authorList>
            <person name="Rouxel T."/>
            <person name="Grandaubert J."/>
            <person name="Hane J.K."/>
            <person name="Hoede C."/>
            <person name="van de Wouw A.P."/>
            <person name="Couloux A."/>
            <person name="Dominguez V."/>
            <person name="Anthouard V."/>
            <person name="Bally P."/>
            <person name="Bourras S."/>
            <person name="Cozijnsen A.J."/>
            <person name="Ciuffetti L.M."/>
            <person name="Degrave A."/>
            <person name="Dilmaghani A."/>
            <person name="Duret L."/>
            <person name="Fudal I."/>
            <person name="Goodwin S.B."/>
            <person name="Gout L."/>
            <person name="Glaser N."/>
            <person name="Linglin J."/>
            <person name="Kema G.H.J."/>
            <person name="Lapalu N."/>
            <person name="Lawrence C.B."/>
            <person name="May K."/>
            <person name="Meyer M."/>
            <person name="Ollivier B."/>
            <person name="Poulain J."/>
            <person name="Schoch C.L."/>
            <person name="Simon A."/>
            <person name="Spatafora J.W."/>
            <person name="Stachowiak A."/>
            <person name="Turgeon B.G."/>
            <person name="Tyler B.M."/>
            <person name="Vincent D."/>
            <person name="Weissenbach J."/>
            <person name="Amselem J."/>
            <person name="Quesneville H."/>
            <person name="Oliver R.P."/>
            <person name="Wincker P."/>
            <person name="Balesdent M.-H."/>
            <person name="Howlett B.J."/>
        </authorList>
    </citation>
    <scope>NUCLEOTIDE SEQUENCE [LARGE SCALE GENOMIC DNA]</scope>
    <source>
        <strain evidence="3">JN3 / isolate v23.1.3 / race Av1-4-5-6-7-8</strain>
    </source>
</reference>
<evidence type="ECO:0000256" key="1">
    <source>
        <dbReference type="SAM" id="SignalP"/>
    </source>
</evidence>
<keyword evidence="1" id="KW-0732">Signal</keyword>
<evidence type="ECO:0000313" key="2">
    <source>
        <dbReference type="EMBL" id="CBY00125.1"/>
    </source>
</evidence>
<dbReference type="RefSeq" id="XP_003843604.1">
    <property type="nucleotide sequence ID" value="XM_003843556.1"/>
</dbReference>
<feature type="signal peptide" evidence="1">
    <location>
        <begin position="1"/>
        <end position="26"/>
    </location>
</feature>
<keyword evidence="3" id="KW-1185">Reference proteome</keyword>
<proteinExistence type="predicted"/>
<dbReference type="EMBL" id="FP929137">
    <property type="protein sequence ID" value="CBY00125.1"/>
    <property type="molecule type" value="Genomic_DNA"/>
</dbReference>
<organism evidence="3">
    <name type="scientific">Leptosphaeria maculans (strain JN3 / isolate v23.1.3 / race Av1-4-5-6-7-8)</name>
    <name type="common">Blackleg fungus</name>
    <name type="synonym">Phoma lingam</name>
    <dbReference type="NCBI Taxonomy" id="985895"/>
    <lineage>
        <taxon>Eukaryota</taxon>
        <taxon>Fungi</taxon>
        <taxon>Dikarya</taxon>
        <taxon>Ascomycota</taxon>
        <taxon>Pezizomycotina</taxon>
        <taxon>Dothideomycetes</taxon>
        <taxon>Pleosporomycetidae</taxon>
        <taxon>Pleosporales</taxon>
        <taxon>Pleosporineae</taxon>
        <taxon>Leptosphaeriaceae</taxon>
        <taxon>Plenodomus</taxon>
        <taxon>Plenodomus lingam/Leptosphaeria maculans species complex</taxon>
    </lineage>
</organism>
<dbReference type="GeneID" id="13292779"/>
<gene>
    <name evidence="2" type="ORF">LEMA_uP077140.1</name>
</gene>
<dbReference type="Proteomes" id="UP000002668">
    <property type="component" value="Genome"/>
</dbReference>
<protein>
    <submittedName>
        <fullName evidence="2">Predicted protein</fullName>
    </submittedName>
</protein>
<evidence type="ECO:0000313" key="3">
    <source>
        <dbReference type="Proteomes" id="UP000002668"/>
    </source>
</evidence>
<feature type="chain" id="PRO_5003193524" evidence="1">
    <location>
        <begin position="27"/>
        <end position="83"/>
    </location>
</feature>
<accession>E5A930</accession>
<dbReference type="InParanoid" id="E5A930"/>
<sequence>MRLPTTTTFPILFLISLLLLTPPTLAKSDTSPNCGARGKCTIAGELRCEQNEDGRWISRCDGVCRVFLKFSNDCNIGAQGIGA</sequence>
<dbReference type="AlphaFoldDB" id="E5A930"/>